<evidence type="ECO:0000313" key="3">
    <source>
        <dbReference type="Proteomes" id="UP000186914"/>
    </source>
</evidence>
<keyword evidence="1" id="KW-1133">Transmembrane helix</keyword>
<proteinExistence type="predicted"/>
<dbReference type="Proteomes" id="UP000186914">
    <property type="component" value="Unassembled WGS sequence"/>
</dbReference>
<evidence type="ECO:0000256" key="1">
    <source>
        <dbReference type="SAM" id="Phobius"/>
    </source>
</evidence>
<protein>
    <submittedName>
        <fullName evidence="2">Uncharacterized protein</fullName>
    </submittedName>
</protein>
<accession>A0A1N7E680</accession>
<dbReference type="Pfam" id="PF26071">
    <property type="entry name" value="DUF8028"/>
    <property type="match status" value="1"/>
</dbReference>
<feature type="transmembrane region" description="Helical" evidence="1">
    <location>
        <begin position="45"/>
        <end position="64"/>
    </location>
</feature>
<dbReference type="AlphaFoldDB" id="A0A1N7E680"/>
<dbReference type="RefSeq" id="WP_076431989.1">
    <property type="nucleotide sequence ID" value="NZ_FTNO01000005.1"/>
</dbReference>
<sequence length="72" mass="7930">MSLVEIATAVSHQFVAAPVQIASFWLSVTLPLFYIPLIFDGLGAKVLPSFIGLLSLHLVTLFLGRNYRQEKA</sequence>
<name>A0A1N7E680_9EURY</name>
<evidence type="ECO:0000313" key="2">
    <source>
        <dbReference type="EMBL" id="SIR83505.1"/>
    </source>
</evidence>
<dbReference type="InterPro" id="IPR058341">
    <property type="entry name" value="DUF8028"/>
</dbReference>
<reference evidence="3" key="1">
    <citation type="submission" date="2017-01" db="EMBL/GenBank/DDBJ databases">
        <authorList>
            <person name="Varghese N."/>
            <person name="Submissions S."/>
        </authorList>
    </citation>
    <scope>NUCLEOTIDE SEQUENCE [LARGE SCALE GENOMIC DNA]</scope>
    <source>
        <strain evidence="3">CGMCC 1.7737</strain>
    </source>
</reference>
<gene>
    <name evidence="2" type="ORF">SAMN05421858_4052</name>
</gene>
<keyword evidence="1" id="KW-0812">Transmembrane</keyword>
<keyword evidence="1" id="KW-0472">Membrane</keyword>
<organism evidence="2 3">
    <name type="scientific">Haladaptatus litoreus</name>
    <dbReference type="NCBI Taxonomy" id="553468"/>
    <lineage>
        <taxon>Archaea</taxon>
        <taxon>Methanobacteriati</taxon>
        <taxon>Methanobacteriota</taxon>
        <taxon>Stenosarchaea group</taxon>
        <taxon>Halobacteria</taxon>
        <taxon>Halobacteriales</taxon>
        <taxon>Haladaptataceae</taxon>
        <taxon>Haladaptatus</taxon>
    </lineage>
</organism>
<keyword evidence="3" id="KW-1185">Reference proteome</keyword>
<feature type="transmembrane region" description="Helical" evidence="1">
    <location>
        <begin position="21"/>
        <end position="39"/>
    </location>
</feature>
<dbReference type="OrthoDB" id="247587at2157"/>
<dbReference type="EMBL" id="FTNO01000005">
    <property type="protein sequence ID" value="SIR83505.1"/>
    <property type="molecule type" value="Genomic_DNA"/>
</dbReference>